<protein>
    <recommendedName>
        <fullName evidence="4">DUF4350 domain-containing protein</fullName>
    </recommendedName>
</protein>
<evidence type="ECO:0000313" key="3">
    <source>
        <dbReference type="Proteomes" id="UP000291151"/>
    </source>
</evidence>
<dbReference type="InterPro" id="IPR029062">
    <property type="entry name" value="Class_I_gatase-like"/>
</dbReference>
<evidence type="ECO:0000313" key="2">
    <source>
        <dbReference type="EMBL" id="QBK24802.1"/>
    </source>
</evidence>
<feature type="transmembrane region" description="Helical" evidence="1">
    <location>
        <begin position="370"/>
        <end position="391"/>
    </location>
</feature>
<keyword evidence="1" id="KW-1133">Transmembrane helix</keyword>
<gene>
    <name evidence="2" type="ORF">DKZ56_02225</name>
</gene>
<organism evidence="2 3">
    <name type="scientific">Ureibacillus thermophilus</name>
    <dbReference type="NCBI Taxonomy" id="367743"/>
    <lineage>
        <taxon>Bacteria</taxon>
        <taxon>Bacillati</taxon>
        <taxon>Bacillota</taxon>
        <taxon>Bacilli</taxon>
        <taxon>Bacillales</taxon>
        <taxon>Caryophanaceae</taxon>
        <taxon>Ureibacillus</taxon>
    </lineage>
</organism>
<dbReference type="RefSeq" id="WP_208651083.1">
    <property type="nucleotide sequence ID" value="NZ_CP036528.1"/>
</dbReference>
<evidence type="ECO:0008006" key="4">
    <source>
        <dbReference type="Google" id="ProtNLM"/>
    </source>
</evidence>
<reference evidence="2 3" key="1">
    <citation type="submission" date="2019-02" db="EMBL/GenBank/DDBJ databases">
        <title>Ureibacillus thermophilus.</title>
        <authorList>
            <person name="Sunny J.S."/>
            <person name="Natarajan A."/>
            <person name="Saleena L.M."/>
        </authorList>
    </citation>
    <scope>NUCLEOTIDE SEQUENCE [LARGE SCALE GENOMIC DNA]</scope>
    <source>
        <strain evidence="2 3">LM102</strain>
    </source>
</reference>
<sequence length="791" mass="89472">MYRLKLIFMLMALFIFFQIDIDAARAAPKLEVKAEVGVNNTIKLYQPLPIKLTITNSGSDFSGDLVIDAKVTYSVGSAQVYPLDLAEGETKTLTMYLDGISDDYFNLSQNEPLFVFYEGGIEKGKKIDYSGDKNPRFRYFYDGDASFIFTYTENSDRLAALLRLNQYVQNKVEIFHLNQLSGYDFPSDYKGLAMADLFVVDEMNIGDLPEEKQQALLEWVEKGGILLVGAHEQIDRSMGILSDYLPLQLSSEKVVVTKEALGELSKGGIFTDNIEVFQATERKGSKKILADRDTILASFIDLGKGRIIQTTFSLGDQPLSVMDGYGKLLSEILNVQTSFANLSRANYLDSIAYELKNLNELFPSFQVNTVLVIVTIILYMFIVGPILYLILKKLDKREHAWWVIPVLSIGLTLLMFVFGAKDRILQPQIHQSAFYKVDGKDLTGYYAESILTNRSGDFVLTMDENTTSYAVIGYGVESAGSLHEKAYTENHGNGSTIHLRNLNYWAVKSVIGESNIPNAGNFEIDLTVKDSVIEGTVKNNFPFIIKDATIWSGSRKIEIGDLKPNETVEVSKEIKSSILIKPVPYRGYWDEPKEVEQLIPKRIEQLQYQSLNLVDENQPVLVGWTEEALVGIQLENSAELSPIAVIVQPFQPKLEIQGEFTINDSMMETYVYPMNGGYADIMDEQTKEWNISPGEHEYRIDVPKEIFNENFQLTEMKIKNHEKNRVTMSIWNFKTNQYEAIPVEGLTMDEKIEQYFSDEHEIRMLLQVSANGDELPMHLSSIELKGVAKND</sequence>
<keyword evidence="1" id="KW-0472">Membrane</keyword>
<dbReference type="KEGG" id="uth:DKZ56_02225"/>
<dbReference type="Proteomes" id="UP000291151">
    <property type="component" value="Chromosome"/>
</dbReference>
<dbReference type="AlphaFoldDB" id="A0A4P6UTF0"/>
<dbReference type="SUPFAM" id="SSF52317">
    <property type="entry name" value="Class I glutamine amidotransferase-like"/>
    <property type="match status" value="1"/>
</dbReference>
<accession>A0A4P6UTF0</accession>
<feature type="transmembrane region" description="Helical" evidence="1">
    <location>
        <begin position="400"/>
        <end position="420"/>
    </location>
</feature>
<dbReference type="EMBL" id="CP036528">
    <property type="protein sequence ID" value="QBK24802.1"/>
    <property type="molecule type" value="Genomic_DNA"/>
</dbReference>
<keyword evidence="3" id="KW-1185">Reference proteome</keyword>
<keyword evidence="1" id="KW-0812">Transmembrane</keyword>
<evidence type="ECO:0000256" key="1">
    <source>
        <dbReference type="SAM" id="Phobius"/>
    </source>
</evidence>
<name>A0A4P6UTF0_9BACL</name>
<proteinExistence type="predicted"/>